<dbReference type="RefSeq" id="XP_003746052.1">
    <property type="nucleotide sequence ID" value="XM_003746004.1"/>
</dbReference>
<dbReference type="PANTHER" id="PTHR11782">
    <property type="entry name" value="ADENOSINE/GUANOSINE DIPHOSPHATASE"/>
    <property type="match status" value="1"/>
</dbReference>
<feature type="active site" description="Proton acceptor" evidence="3">
    <location>
        <position position="172"/>
    </location>
</feature>
<reference evidence="6" key="1">
    <citation type="submission" date="2025-08" db="UniProtKB">
        <authorList>
            <consortium name="RefSeq"/>
        </authorList>
    </citation>
    <scope>IDENTIFICATION</scope>
</reference>
<dbReference type="GeneID" id="100903375"/>
<name>A0AAJ6QWD7_9ACAR</name>
<evidence type="ECO:0000256" key="1">
    <source>
        <dbReference type="ARBA" id="ARBA00009283"/>
    </source>
</evidence>
<dbReference type="InterPro" id="IPR000407">
    <property type="entry name" value="GDA1_CD39_NTPase"/>
</dbReference>
<evidence type="ECO:0000256" key="3">
    <source>
        <dbReference type="PIRSR" id="PIRSR600407-1"/>
    </source>
</evidence>
<gene>
    <name evidence="6" type="primary">LOC100903375</name>
</gene>
<evidence type="ECO:0000256" key="4">
    <source>
        <dbReference type="SAM" id="Phobius"/>
    </source>
</evidence>
<dbReference type="Gene3D" id="3.30.420.150">
    <property type="entry name" value="Exopolyphosphatase. Domain 2"/>
    <property type="match status" value="2"/>
</dbReference>
<keyword evidence="5" id="KW-1185">Reference proteome</keyword>
<accession>A0AAJ6QWD7</accession>
<dbReference type="GO" id="GO:0016787">
    <property type="term" value="F:hydrolase activity"/>
    <property type="evidence" value="ECO:0007669"/>
    <property type="project" value="UniProtKB-KW"/>
</dbReference>
<evidence type="ECO:0000313" key="5">
    <source>
        <dbReference type="Proteomes" id="UP000694867"/>
    </source>
</evidence>
<comment type="similarity">
    <text evidence="1">Belongs to the GDA1/CD39 NTPase family.</text>
</comment>
<keyword evidence="2" id="KW-0378">Hydrolase</keyword>
<organism evidence="5 6">
    <name type="scientific">Galendromus occidentalis</name>
    <name type="common">western predatory mite</name>
    <dbReference type="NCBI Taxonomy" id="34638"/>
    <lineage>
        <taxon>Eukaryota</taxon>
        <taxon>Metazoa</taxon>
        <taxon>Ecdysozoa</taxon>
        <taxon>Arthropoda</taxon>
        <taxon>Chelicerata</taxon>
        <taxon>Arachnida</taxon>
        <taxon>Acari</taxon>
        <taxon>Parasitiformes</taxon>
        <taxon>Mesostigmata</taxon>
        <taxon>Gamasina</taxon>
        <taxon>Phytoseioidea</taxon>
        <taxon>Phytoseiidae</taxon>
        <taxon>Typhlodrominae</taxon>
        <taxon>Galendromus</taxon>
    </lineage>
</organism>
<dbReference type="Proteomes" id="UP000694867">
    <property type="component" value="Unplaced"/>
</dbReference>
<evidence type="ECO:0000256" key="2">
    <source>
        <dbReference type="ARBA" id="ARBA00022801"/>
    </source>
</evidence>
<dbReference type="Gene3D" id="3.30.420.40">
    <property type="match status" value="2"/>
</dbReference>
<keyword evidence="4" id="KW-1133">Transmembrane helix</keyword>
<protein>
    <submittedName>
        <fullName evidence="6">Ectonucleoside triphosphate diphosphohydrolase 5</fullName>
    </submittedName>
</protein>
<dbReference type="KEGG" id="goe:100903375"/>
<keyword evidence="4" id="KW-0812">Transmembrane</keyword>
<feature type="transmembrane region" description="Helical" evidence="4">
    <location>
        <begin position="20"/>
        <end position="38"/>
    </location>
</feature>
<evidence type="ECO:0000313" key="6">
    <source>
        <dbReference type="RefSeq" id="XP_003746052.1"/>
    </source>
</evidence>
<keyword evidence="4" id="KW-0472">Membrane</keyword>
<sequence length="383" mass="44495">MIDPSDGGGFRWWRQPRISWFVYMIIIFISFVSIVVHFTRDRRESRYSVVFEARENSTRVQLFRLDWREGYWNLLAEEYGSTSPGLLDYIDSPREGVYSLKLLFEQAINAIPESHQAVSTVSLGVTELFHHLQRENDPRIEQLFGMIYRLLFRARSSPFHKAHLVFINETQEVAYTWSAISLLRNTRGNHIAVLNLGRYRCQICFVPETMNATTAFDRFRKRVDLYVANYERLGIDNARTEILGKSRPGTCDSHSAPGPKFMECLEAVKNHLDDVGVEPMPDLRKKTIYVRGFFFNFAVYANLIQEHENRQTIKVLYIGSRARAACEDRRRGAASICFELTYMYALFTQGYSLDDEDELVFVRRVEIADASWTLGLAISHVYD</sequence>
<dbReference type="AlphaFoldDB" id="A0AAJ6QWD7"/>
<proteinExistence type="inferred from homology"/>
<dbReference type="Pfam" id="PF01150">
    <property type="entry name" value="GDA1_CD39"/>
    <property type="match status" value="2"/>
</dbReference>